<dbReference type="GO" id="GO:0004553">
    <property type="term" value="F:hydrolase activity, hydrolyzing O-glycosyl compounds"/>
    <property type="evidence" value="ECO:0007669"/>
    <property type="project" value="InterPro"/>
</dbReference>
<feature type="chain" id="PRO_5025397060" description="Ubiquitin-conjugating enzyme E2 K" evidence="14">
    <location>
        <begin position="31"/>
        <end position="1163"/>
    </location>
</feature>
<dbReference type="PROSITE" id="PS00183">
    <property type="entry name" value="UBC_1"/>
    <property type="match status" value="1"/>
</dbReference>
<dbReference type="FunFam" id="3.20.20.80:FF:000062">
    <property type="entry name" value="Klotho"/>
    <property type="match status" value="1"/>
</dbReference>
<sequence>MVSHPSAATLQNLLLCFLLSVCSWNRAACALGEGRKIWQQPKTDPIEAQSLLHDTFPVGFLWGSGTSAFQTEGAWNQEGKGTSIWDHFTHSSVSGNSAAETASVASDSYTHWEEDVKALELLGVRSYSFSLSWPRLFPDGNAMSQPNKAAVEHYSRLIERLLEKKIEPIVTLHHWDLPQALQERYGGWKNDTLVGLFEEYAAFCFNTFGSRVRYWLTMHNPYLMAVQGYGTGVHAPGEVGGPSSSLIVAHNLIRAHAKAWHTYNTHFRPTQKGKISIVLGSHWVEPQRGQATTANVELCQQSVEAVLGWFANPIFGDGDYPVSLRIKHGALVPTFTPEEKLWVQKTADFFALSFGPNNLRLGRSLVQYGQTVTPVLRRILSWIKLEYGDPRLLVAEGGWFSEASVEREDTVPIYLMKSFINQVLQAIKFDGVQVFGYIAWSLVDGFEWNYGYTVRRGLFYIDFNEPNRTRTPKTSAQYYQHVVADNGFLKDKTFREVKGRFPCDFHWGIADSTLQVHFDPFSPQYTDPHLYSWNLTGDGSLLPIPGVKLPIRPAQCTDYLAIRSHLRLFASTGASHYRFALNWYYRCVLTELRKLNLEAVVILYYPSHRAPNLGLPGPIHASGGWLNYSTVEAFQEYAALCYQQLGSWVRYWITINEPNRLVDIYSNAKEKHQAAHNLLLAHAKAWRLYEREHFSQQRALVSLALHADWAEPANPFLDSHTAAAQRFLLFELGRFLDPLLGTRYEEKHSQGGYPKEMRAYLDERARVMGLPGSPLPTFTDTEKEELRGALDFIALDHFTTRLVSPYPHTQDSFQQKEPPDHDCLTLSDPTWPSSSLGQATVPWGLRKTLNWVNQRYGRALPIIVTASGVDDQAPVEDKLRQHYLRSYLQEALKAHHLDRVNLQGFYMWKLQDRHVPQFGLFTSNQHQSKAKASVAVYREIITHSGFPEDDTVRTCRLSELRERCSACEWMFKNKAMLVFGGCLLTSKNQIKVDLVDENFTELKGEIAGPPDTPYEGGRYQLEIKIPETYPFNPPKVRFISKIWHPNISSVTGAICLDILKDQWAAAMTLRTVLLSLQALLAAAEPDDPQDAVVANQYKQNPEMFKQTARLWSHVYAGAPVSSPEYTRKIDKLCAMGFEKNAVIVALSSKSWDVETATELLLSN</sequence>
<dbReference type="GO" id="GO:0005975">
    <property type="term" value="P:carbohydrate metabolic process"/>
    <property type="evidence" value="ECO:0007669"/>
    <property type="project" value="InterPro"/>
</dbReference>
<dbReference type="AlphaFoldDB" id="A0A6A4T843"/>
<dbReference type="CDD" id="cd23800">
    <property type="entry name" value="UBCc_UBE2K"/>
    <property type="match status" value="1"/>
</dbReference>
<name>A0A6A4T843_SCOMX</name>
<keyword evidence="4" id="KW-0833">Ubl conjugation pathway</keyword>
<evidence type="ECO:0000256" key="13">
    <source>
        <dbReference type="PROSITE-ProRule" id="PRU10133"/>
    </source>
</evidence>
<keyword evidence="14" id="KW-0732">Signal</keyword>
<dbReference type="Gene3D" id="3.20.20.80">
    <property type="entry name" value="Glycosidases"/>
    <property type="match status" value="2"/>
</dbReference>
<dbReference type="Gene3D" id="1.10.8.10">
    <property type="entry name" value="DNA helicase RuvA subunit, C-terminal domain"/>
    <property type="match status" value="1"/>
</dbReference>
<feature type="signal peptide" evidence="14">
    <location>
        <begin position="1"/>
        <end position="30"/>
    </location>
</feature>
<evidence type="ECO:0000256" key="9">
    <source>
        <dbReference type="ARBA" id="ARBA00072444"/>
    </source>
</evidence>
<evidence type="ECO:0000256" key="6">
    <source>
        <dbReference type="ARBA" id="ARBA00030012"/>
    </source>
</evidence>
<dbReference type="SUPFAM" id="SSF46934">
    <property type="entry name" value="UBA-like"/>
    <property type="match status" value="1"/>
</dbReference>
<comment type="caution">
    <text evidence="17">The sequence shown here is derived from an EMBL/GenBank/DDBJ whole genome shotgun (WGS) entry which is preliminary data.</text>
</comment>
<dbReference type="PROSITE" id="PS50030">
    <property type="entry name" value="UBA"/>
    <property type="match status" value="1"/>
</dbReference>
<dbReference type="SUPFAM" id="SSF54495">
    <property type="entry name" value="UBC-like"/>
    <property type="match status" value="1"/>
</dbReference>
<gene>
    <name evidence="17" type="ORF">F2P81_007609</name>
</gene>
<reference evidence="17 18" key="1">
    <citation type="submission" date="2019-06" db="EMBL/GenBank/DDBJ databases">
        <title>Draft genomes of female and male turbot (Scophthalmus maximus).</title>
        <authorList>
            <person name="Xu H."/>
            <person name="Xu X.-W."/>
            <person name="Shao C."/>
            <person name="Chen S."/>
        </authorList>
    </citation>
    <scope>NUCLEOTIDE SEQUENCE [LARGE SCALE GENOMIC DNA]</scope>
    <source>
        <strain evidence="17">Ysfricsl-2016a</strain>
        <tissue evidence="17">Blood</tissue>
    </source>
</reference>
<feature type="active site" description="Glycyl thioester intermediate" evidence="13">
    <location>
        <position position="1055"/>
    </location>
</feature>
<evidence type="ECO:0000256" key="7">
    <source>
        <dbReference type="ARBA" id="ARBA00031729"/>
    </source>
</evidence>
<dbReference type="InterPro" id="IPR023313">
    <property type="entry name" value="UBQ-conjugating_AS"/>
</dbReference>
<dbReference type="InterPro" id="IPR016135">
    <property type="entry name" value="UBQ-conjugating_enzyme/RWD"/>
</dbReference>
<keyword evidence="2" id="KW-0808">Transferase</keyword>
<evidence type="ECO:0000256" key="1">
    <source>
        <dbReference type="ARBA" id="ARBA00012486"/>
    </source>
</evidence>
<evidence type="ECO:0000256" key="3">
    <source>
        <dbReference type="ARBA" id="ARBA00022741"/>
    </source>
</evidence>
<evidence type="ECO:0000256" key="8">
    <source>
        <dbReference type="ARBA" id="ARBA00062255"/>
    </source>
</evidence>
<dbReference type="InterPro" id="IPR001360">
    <property type="entry name" value="Glyco_hydro_1"/>
</dbReference>
<dbReference type="FunFam" id="3.10.110.10:FF:000021">
    <property type="entry name" value="Putative ubiquitin-conjugating enzyme e2 k"/>
    <property type="match status" value="1"/>
</dbReference>
<dbReference type="SUPFAM" id="SSF51445">
    <property type="entry name" value="(Trans)glycosidases"/>
    <property type="match status" value="2"/>
</dbReference>
<dbReference type="InterPro" id="IPR017853">
    <property type="entry name" value="GH"/>
</dbReference>
<dbReference type="Gene3D" id="3.10.110.10">
    <property type="entry name" value="Ubiquitin Conjugating Enzyme"/>
    <property type="match status" value="1"/>
</dbReference>
<evidence type="ECO:0000259" key="15">
    <source>
        <dbReference type="PROSITE" id="PS50030"/>
    </source>
</evidence>
<evidence type="ECO:0000256" key="12">
    <source>
        <dbReference type="ARBA" id="ARBA00080337"/>
    </source>
</evidence>
<evidence type="ECO:0000256" key="14">
    <source>
        <dbReference type="SAM" id="SignalP"/>
    </source>
</evidence>
<dbReference type="Pfam" id="PF00179">
    <property type="entry name" value="UQ_con"/>
    <property type="match status" value="1"/>
</dbReference>
<dbReference type="GO" id="GO:0005524">
    <property type="term" value="F:ATP binding"/>
    <property type="evidence" value="ECO:0007669"/>
    <property type="project" value="UniProtKB-KW"/>
</dbReference>
<evidence type="ECO:0000256" key="5">
    <source>
        <dbReference type="ARBA" id="ARBA00022840"/>
    </source>
</evidence>
<protein>
    <recommendedName>
        <fullName evidence="9">Ubiquitin-conjugating enzyme E2 K</fullName>
        <ecNumber evidence="1">2.3.2.23</ecNumber>
    </recommendedName>
    <alternativeName>
        <fullName evidence="10">E2 ubiquitin-conjugating enzyme K</fullName>
    </alternativeName>
    <alternativeName>
        <fullName evidence="12">Huntingtin-interacting protein 2</fullName>
    </alternativeName>
    <alternativeName>
        <fullName evidence="7">Ubiquitin carrier protein</fullName>
    </alternativeName>
    <alternativeName>
        <fullName evidence="11">Ubiquitin-conjugating enzyme E2-25 kDa</fullName>
    </alternativeName>
    <alternativeName>
        <fullName evidence="6">Ubiquitin-protein ligase</fullName>
    </alternativeName>
</protein>
<dbReference type="Pfam" id="PF00232">
    <property type="entry name" value="Glyco_hydro_1"/>
    <property type="match status" value="3"/>
</dbReference>
<evidence type="ECO:0000256" key="4">
    <source>
        <dbReference type="ARBA" id="ARBA00022786"/>
    </source>
</evidence>
<evidence type="ECO:0000256" key="10">
    <source>
        <dbReference type="ARBA" id="ARBA00076325"/>
    </source>
</evidence>
<feature type="domain" description="UBA" evidence="15">
    <location>
        <begin position="1123"/>
        <end position="1163"/>
    </location>
</feature>
<dbReference type="PROSITE" id="PS00653">
    <property type="entry name" value="GLYCOSYL_HYDROL_F1_2"/>
    <property type="match status" value="1"/>
</dbReference>
<dbReference type="InterPro" id="IPR015940">
    <property type="entry name" value="UBA"/>
</dbReference>
<feature type="domain" description="UBC core" evidence="16">
    <location>
        <begin position="966"/>
        <end position="1117"/>
    </location>
</feature>
<dbReference type="FunFam" id="1.10.8.10:FF:000010">
    <property type="entry name" value="Putative ubiquitin-conjugating enzyme e2 k"/>
    <property type="match status" value="1"/>
</dbReference>
<dbReference type="PANTHER" id="PTHR10353">
    <property type="entry name" value="GLYCOSYL HYDROLASE"/>
    <property type="match status" value="1"/>
</dbReference>
<evidence type="ECO:0000256" key="2">
    <source>
        <dbReference type="ARBA" id="ARBA00022679"/>
    </source>
</evidence>
<dbReference type="SMART" id="SM00165">
    <property type="entry name" value="UBA"/>
    <property type="match status" value="1"/>
</dbReference>
<dbReference type="PROSITE" id="PS50127">
    <property type="entry name" value="UBC_2"/>
    <property type="match status" value="1"/>
</dbReference>
<dbReference type="PANTHER" id="PTHR10353:SF68">
    <property type="entry name" value="BETA-KLOTHO"/>
    <property type="match status" value="1"/>
</dbReference>
<organism evidence="17 18">
    <name type="scientific">Scophthalmus maximus</name>
    <name type="common">Turbot</name>
    <name type="synonym">Psetta maxima</name>
    <dbReference type="NCBI Taxonomy" id="52904"/>
    <lineage>
        <taxon>Eukaryota</taxon>
        <taxon>Metazoa</taxon>
        <taxon>Chordata</taxon>
        <taxon>Craniata</taxon>
        <taxon>Vertebrata</taxon>
        <taxon>Euteleostomi</taxon>
        <taxon>Actinopterygii</taxon>
        <taxon>Neopterygii</taxon>
        <taxon>Teleostei</taxon>
        <taxon>Neoteleostei</taxon>
        <taxon>Acanthomorphata</taxon>
        <taxon>Carangaria</taxon>
        <taxon>Pleuronectiformes</taxon>
        <taxon>Pleuronectoidei</taxon>
        <taxon>Scophthalmidae</taxon>
        <taxon>Scophthalmus</taxon>
    </lineage>
</organism>
<dbReference type="InterPro" id="IPR000608">
    <property type="entry name" value="UBC"/>
</dbReference>
<evidence type="ECO:0000313" key="18">
    <source>
        <dbReference type="Proteomes" id="UP000438429"/>
    </source>
</evidence>
<evidence type="ECO:0000256" key="11">
    <source>
        <dbReference type="ARBA" id="ARBA00080032"/>
    </source>
</evidence>
<dbReference type="InterPro" id="IPR033132">
    <property type="entry name" value="GH_1_N_CS"/>
</dbReference>
<evidence type="ECO:0000313" key="17">
    <source>
        <dbReference type="EMBL" id="KAF0039374.1"/>
    </source>
</evidence>
<dbReference type="Proteomes" id="UP000438429">
    <property type="component" value="Unassembled WGS sequence"/>
</dbReference>
<dbReference type="GO" id="GO:0061631">
    <property type="term" value="F:ubiquitin conjugating enzyme activity"/>
    <property type="evidence" value="ECO:0007669"/>
    <property type="project" value="UniProtKB-EC"/>
</dbReference>
<keyword evidence="3" id="KW-0547">Nucleotide-binding</keyword>
<evidence type="ECO:0000259" key="16">
    <source>
        <dbReference type="PROSITE" id="PS50127"/>
    </source>
</evidence>
<keyword evidence="5" id="KW-0067">ATP-binding</keyword>
<accession>A0A6A4T843</accession>
<comment type="subunit">
    <text evidence="8">Interacts with RNF138/NARF. Interacts with BRCA1.</text>
</comment>
<dbReference type="SMART" id="SM00212">
    <property type="entry name" value="UBCc"/>
    <property type="match status" value="1"/>
</dbReference>
<dbReference type="InterPro" id="IPR009060">
    <property type="entry name" value="UBA-like_sf"/>
</dbReference>
<dbReference type="Pfam" id="PF00627">
    <property type="entry name" value="UBA"/>
    <property type="match status" value="1"/>
</dbReference>
<dbReference type="EMBL" id="VEVO01000007">
    <property type="protein sequence ID" value="KAF0039374.1"/>
    <property type="molecule type" value="Genomic_DNA"/>
</dbReference>
<dbReference type="EC" id="2.3.2.23" evidence="1"/>
<proteinExistence type="predicted"/>